<dbReference type="Pfam" id="PF08463">
    <property type="entry name" value="EcoEI_R_C"/>
    <property type="match status" value="1"/>
</dbReference>
<dbReference type="EMBL" id="PUIV01000016">
    <property type="protein sequence ID" value="PWB93735.1"/>
    <property type="molecule type" value="Genomic_DNA"/>
</dbReference>
<dbReference type="Proteomes" id="UP000245137">
    <property type="component" value="Unassembled WGS sequence"/>
</dbReference>
<dbReference type="GO" id="GO:0016787">
    <property type="term" value="F:hydrolase activity"/>
    <property type="evidence" value="ECO:0007669"/>
    <property type="project" value="InterPro"/>
</dbReference>
<dbReference type="Pfam" id="PF00271">
    <property type="entry name" value="Helicase_C"/>
    <property type="match status" value="1"/>
</dbReference>
<dbReference type="InterPro" id="IPR013670">
    <property type="entry name" value="EcoEI_R_C_dom"/>
</dbReference>
<evidence type="ECO:0000313" key="5">
    <source>
        <dbReference type="Proteomes" id="UP000245137"/>
    </source>
</evidence>
<keyword evidence="4" id="KW-0547">Nucleotide-binding</keyword>
<dbReference type="PROSITE" id="PS51192">
    <property type="entry name" value="HELICASE_ATP_BIND_1"/>
    <property type="match status" value="1"/>
</dbReference>
<comment type="caution">
    <text evidence="4">The sequence shown here is derived from an EMBL/GenBank/DDBJ whole genome shotgun (WGS) entry which is preliminary data.</text>
</comment>
<dbReference type="Pfam" id="PF04851">
    <property type="entry name" value="ResIII"/>
    <property type="match status" value="1"/>
</dbReference>
<dbReference type="Gene3D" id="3.90.1570.30">
    <property type="match status" value="1"/>
</dbReference>
<feature type="domain" description="Helicase ATP-binding" evidence="2">
    <location>
        <begin position="171"/>
        <end position="338"/>
    </location>
</feature>
<sequence length="790" mass="89482">MTNEADTCRKFVVPKLQSAGWDNEPHSIAEQRTITDGRVIPVGKGFVRKPPKRVDYLLRYTRDFPLAVVEAKASYRSATDAVQQARDYAEILGLKYAYATNGAEIIEIDYFKGTETRVVDFPTPDDLWRRYQTGSGINTPERVEHLIAPYNTVGGKPPRYYQQIAINRTVEAILAGKKRLLLTMATGTGKTIVAFQICWKLWSSRWNTTGGHRKPRILFLADRNILIDDPKDKTFTPFGDARHKIESGEIVKSREMYFAIYQALAEDERRAGLFRDYPPDFFDLIIVDECHRGSARDDSSWRVILEHFKPAYQLGMTATPLREDNRDTYLYFGNPIYEYSLRQGIDDGFLAPYRVHRVVTQWDAAGWRPSRDEVDRFGRAIPDDEYQTKDFERTIALRARTEAIARHLTDFLKKTDRFAKTIVFCVDQEHASEMRQALVNLNADLVAQYPDYVARVTADEGAIGRGHLSKFQDLETKTPVILTSSQLLTTGVDAPTCKNVVLARVVGSMSEFKQIIGRGTRLRDDYGKLWFNIIDYTGSATRMFADPDFDGDPARITEEEVNEAGETTATTEIVPEGQEPEPAPPEEGEPGVIEPPTGEPRKFYFDGGQVEVVAHLVHELDPNGKQLRVVKYTDYAAESVRSLAPTSAELRRRWADADQRSEIIAALAERGIDFNVLAEQTGQTDADPFDLLCHLAFNAPLRTRRERAQRLKAERKDYFEKFSPEARQVLDELLEKYAEHGDAQFVLPDVLKVPPISTHGQPAEIIKLFGGPDELRRAVNDLQGLLYGAN</sequence>
<organism evidence="4 5">
    <name type="scientific">Methylosinus sporium</name>
    <dbReference type="NCBI Taxonomy" id="428"/>
    <lineage>
        <taxon>Bacteria</taxon>
        <taxon>Pseudomonadati</taxon>
        <taxon>Pseudomonadota</taxon>
        <taxon>Alphaproteobacteria</taxon>
        <taxon>Hyphomicrobiales</taxon>
        <taxon>Methylocystaceae</taxon>
        <taxon>Methylosinus</taxon>
    </lineage>
</organism>
<keyword evidence="4" id="KW-0378">Hydrolase</keyword>
<dbReference type="InterPro" id="IPR014001">
    <property type="entry name" value="Helicase_ATP-bd"/>
</dbReference>
<dbReference type="SMART" id="SM00487">
    <property type="entry name" value="DEXDc"/>
    <property type="match status" value="1"/>
</dbReference>
<feature type="region of interest" description="Disordered" evidence="1">
    <location>
        <begin position="561"/>
        <end position="598"/>
    </location>
</feature>
<keyword evidence="5" id="KW-1185">Reference proteome</keyword>
<dbReference type="InterPro" id="IPR001650">
    <property type="entry name" value="Helicase_C-like"/>
</dbReference>
<dbReference type="RefSeq" id="WP_108917396.1">
    <property type="nucleotide sequence ID" value="NZ_BGJY01000016.1"/>
</dbReference>
<keyword evidence="4" id="KW-0067">ATP-binding</keyword>
<evidence type="ECO:0000259" key="2">
    <source>
        <dbReference type="PROSITE" id="PS51192"/>
    </source>
</evidence>
<name>A0A2U1SQ62_METSR</name>
<gene>
    <name evidence="4" type="ORF">C5689_11385</name>
</gene>
<evidence type="ECO:0000313" key="4">
    <source>
        <dbReference type="EMBL" id="PWB93735.1"/>
    </source>
</evidence>
<dbReference type="AlphaFoldDB" id="A0A2U1SQ62"/>
<accession>A0A2U1SQ62</accession>
<dbReference type="GO" id="GO:0004386">
    <property type="term" value="F:helicase activity"/>
    <property type="evidence" value="ECO:0007669"/>
    <property type="project" value="UniProtKB-KW"/>
</dbReference>
<dbReference type="GO" id="GO:0005524">
    <property type="term" value="F:ATP binding"/>
    <property type="evidence" value="ECO:0007669"/>
    <property type="project" value="InterPro"/>
</dbReference>
<dbReference type="OrthoDB" id="5194627at2"/>
<dbReference type="GO" id="GO:0006304">
    <property type="term" value="P:DNA modification"/>
    <property type="evidence" value="ECO:0007669"/>
    <property type="project" value="InterPro"/>
</dbReference>
<dbReference type="PANTHER" id="PTHR47396">
    <property type="entry name" value="TYPE I RESTRICTION ENZYME ECOKI R PROTEIN"/>
    <property type="match status" value="1"/>
</dbReference>
<dbReference type="InterPro" id="IPR027417">
    <property type="entry name" value="P-loop_NTPase"/>
</dbReference>
<dbReference type="InterPro" id="IPR050742">
    <property type="entry name" value="Helicase_Restrict-Modif_Enz"/>
</dbReference>
<dbReference type="SUPFAM" id="SSF52540">
    <property type="entry name" value="P-loop containing nucleoside triphosphate hydrolases"/>
    <property type="match status" value="1"/>
</dbReference>
<dbReference type="NCBIfam" id="NF046051">
    <property type="entry name" value="restrict_EcoAI"/>
    <property type="match status" value="1"/>
</dbReference>
<evidence type="ECO:0000256" key="1">
    <source>
        <dbReference type="SAM" id="MobiDB-lite"/>
    </source>
</evidence>
<dbReference type="CDD" id="cd18032">
    <property type="entry name" value="DEXHc_RE_I_III_res"/>
    <property type="match status" value="1"/>
</dbReference>
<dbReference type="GO" id="GO:0003677">
    <property type="term" value="F:DNA binding"/>
    <property type="evidence" value="ECO:0007669"/>
    <property type="project" value="InterPro"/>
</dbReference>
<evidence type="ECO:0000259" key="3">
    <source>
        <dbReference type="PROSITE" id="PS51194"/>
    </source>
</evidence>
<dbReference type="CDD" id="cd18799">
    <property type="entry name" value="SF2_C_EcoAI-like"/>
    <property type="match status" value="1"/>
</dbReference>
<keyword evidence="4" id="KW-0347">Helicase</keyword>
<reference evidence="4 5" key="1">
    <citation type="journal article" date="2018" name="Appl. Microbiol. Biotechnol.">
        <title>Co-cultivation of the strictly anaerobic methanogen Methanosarcina barkeri with aerobic methanotrophs in an oxygen-limited membrane bioreactor.</title>
        <authorList>
            <person name="In 't Zandt M.H."/>
            <person name="van den Bosch T.J.M."/>
            <person name="Rijkers R."/>
            <person name="van Kessel M.A.H.J."/>
            <person name="Jetten M.S.M."/>
            <person name="Welte C.U."/>
        </authorList>
    </citation>
    <scope>NUCLEOTIDE SEQUENCE [LARGE SCALE GENOMIC DNA]</scope>
    <source>
        <strain evidence="4 5">DSM 17706</strain>
    </source>
</reference>
<dbReference type="PROSITE" id="PS51194">
    <property type="entry name" value="HELICASE_CTER"/>
    <property type="match status" value="1"/>
</dbReference>
<dbReference type="GO" id="GO:0005829">
    <property type="term" value="C:cytosol"/>
    <property type="evidence" value="ECO:0007669"/>
    <property type="project" value="TreeGrafter"/>
</dbReference>
<dbReference type="InterPro" id="IPR006935">
    <property type="entry name" value="Helicase/UvrB_N"/>
</dbReference>
<feature type="domain" description="Helicase C-terminal" evidence="3">
    <location>
        <begin position="407"/>
        <end position="581"/>
    </location>
</feature>
<dbReference type="Gene3D" id="3.40.50.300">
    <property type="entry name" value="P-loop containing nucleotide triphosphate hydrolases"/>
    <property type="match status" value="2"/>
</dbReference>
<dbReference type="PANTHER" id="PTHR47396:SF1">
    <property type="entry name" value="ATP-DEPENDENT HELICASE IRC3-RELATED"/>
    <property type="match status" value="1"/>
</dbReference>
<protein>
    <submittedName>
        <fullName evidence="4">DEAD/DEAH box helicase</fullName>
    </submittedName>
</protein>
<proteinExistence type="predicted"/>